<dbReference type="RefSeq" id="WP_120624009.1">
    <property type="nucleotide sequence ID" value="NZ_RAWG01000017.1"/>
</dbReference>
<dbReference type="Pfam" id="PF11373">
    <property type="entry name" value="DUF3175"/>
    <property type="match status" value="1"/>
</dbReference>
<reference evidence="3" key="1">
    <citation type="submission" date="2018-09" db="EMBL/GenBank/DDBJ databases">
        <authorList>
            <person name="Livingstone P.G."/>
            <person name="Whitworth D.E."/>
        </authorList>
    </citation>
    <scope>NUCLEOTIDE SEQUENCE [LARGE SCALE GENOMIC DNA]</scope>
    <source>
        <strain evidence="3">CA040B</strain>
    </source>
</reference>
<proteinExistence type="predicted"/>
<gene>
    <name evidence="2" type="ORF">D7X12_04400</name>
</gene>
<evidence type="ECO:0000313" key="2">
    <source>
        <dbReference type="EMBL" id="RKH46842.1"/>
    </source>
</evidence>
<dbReference type="EMBL" id="RAWG01000017">
    <property type="protein sequence ID" value="RKH46842.1"/>
    <property type="molecule type" value="Genomic_DNA"/>
</dbReference>
<accession>A0A3A8P356</accession>
<dbReference type="Proteomes" id="UP000273405">
    <property type="component" value="Unassembled WGS sequence"/>
</dbReference>
<organism evidence="2 3">
    <name type="scientific">Corallococcus sicarius</name>
    <dbReference type="NCBI Taxonomy" id="2316726"/>
    <lineage>
        <taxon>Bacteria</taxon>
        <taxon>Pseudomonadati</taxon>
        <taxon>Myxococcota</taxon>
        <taxon>Myxococcia</taxon>
        <taxon>Myxococcales</taxon>
        <taxon>Cystobacterineae</taxon>
        <taxon>Myxococcaceae</taxon>
        <taxon>Corallococcus</taxon>
    </lineage>
</organism>
<keyword evidence="3" id="KW-1185">Reference proteome</keyword>
<name>A0A3A8P356_9BACT</name>
<evidence type="ECO:0000256" key="1">
    <source>
        <dbReference type="SAM" id="MobiDB-lite"/>
    </source>
</evidence>
<feature type="region of interest" description="Disordered" evidence="1">
    <location>
        <begin position="1"/>
        <end position="42"/>
    </location>
</feature>
<dbReference type="OrthoDB" id="9807263at2"/>
<sequence length="120" mass="13656">MVAKTTRSKTPGHNTPGRKPAPRSPTKTPHRWSQEVTQHSDAMTLEDKVFTKSPKELARSVKRSAEKSHRRKTTPFQAAMSMLTFYGNRAGTNLPAERKRALMEAKEELRKLYHRPSKAT</sequence>
<dbReference type="AlphaFoldDB" id="A0A3A8P356"/>
<dbReference type="InterPro" id="IPR021513">
    <property type="entry name" value="Phage_RSL1_Orf186"/>
</dbReference>
<comment type="caution">
    <text evidence="2">The sequence shown here is derived from an EMBL/GenBank/DDBJ whole genome shotgun (WGS) entry which is preliminary data.</text>
</comment>
<protein>
    <submittedName>
        <fullName evidence="2">DUF3175 domain-containing protein</fullName>
    </submittedName>
</protein>
<evidence type="ECO:0000313" key="3">
    <source>
        <dbReference type="Proteomes" id="UP000273405"/>
    </source>
</evidence>
<feature type="region of interest" description="Disordered" evidence="1">
    <location>
        <begin position="56"/>
        <end position="76"/>
    </location>
</feature>
<feature type="compositionally biased region" description="Basic and acidic residues" evidence="1">
    <location>
        <begin position="56"/>
        <end position="67"/>
    </location>
</feature>